<dbReference type="AlphaFoldDB" id="A0A1V5SLG1"/>
<protein>
    <submittedName>
        <fullName evidence="2">Uncharacterized protein</fullName>
    </submittedName>
</protein>
<organism evidence="2">
    <name type="scientific">Candidatus Atribacter allofermentans</name>
    <dbReference type="NCBI Taxonomy" id="1852833"/>
    <lineage>
        <taxon>Bacteria</taxon>
        <taxon>Pseudomonadati</taxon>
        <taxon>Atribacterota</taxon>
        <taxon>Atribacteria</taxon>
        <taxon>Atribacterales</taxon>
        <taxon>Atribacteraceae</taxon>
        <taxon>Atribacter</taxon>
    </lineage>
</organism>
<proteinExistence type="predicted"/>
<reference evidence="2" key="1">
    <citation type="submission" date="2017-02" db="EMBL/GenBank/DDBJ databases">
        <title>Delving into the versatile metabolic prowess of the omnipresent phylum Bacteroidetes.</title>
        <authorList>
            <person name="Nobu M.K."/>
            <person name="Mei R."/>
            <person name="Narihiro T."/>
            <person name="Kuroda K."/>
            <person name="Liu W.-T."/>
        </authorList>
    </citation>
    <scope>NUCLEOTIDE SEQUENCE</scope>
    <source>
        <strain evidence="2">ADurb.Bin276</strain>
    </source>
</reference>
<dbReference type="EMBL" id="MWBQ01000173">
    <property type="protein sequence ID" value="OQA55164.1"/>
    <property type="molecule type" value="Genomic_DNA"/>
</dbReference>
<accession>A0A1V5SLG1</accession>
<name>A0A1V5SLG1_9BACT</name>
<sequence length="90" mass="9679">MRGVPEPVAEEMDGVACVGHAYIIVYRIDGRGRGDDDLLHHHQAVDRLGQPVARHAGRGLFGHELAPAQDGDDDDAPRRQNGTSLHAAPP</sequence>
<evidence type="ECO:0000313" key="2">
    <source>
        <dbReference type="EMBL" id="OQA55164.1"/>
    </source>
</evidence>
<comment type="caution">
    <text evidence="2">The sequence shown here is derived from an EMBL/GenBank/DDBJ whole genome shotgun (WGS) entry which is preliminary data.</text>
</comment>
<dbReference type="Proteomes" id="UP000485569">
    <property type="component" value="Unassembled WGS sequence"/>
</dbReference>
<gene>
    <name evidence="2" type="ORF">BWY41_01752</name>
</gene>
<evidence type="ECO:0000256" key="1">
    <source>
        <dbReference type="SAM" id="MobiDB-lite"/>
    </source>
</evidence>
<feature type="region of interest" description="Disordered" evidence="1">
    <location>
        <begin position="63"/>
        <end position="90"/>
    </location>
</feature>